<keyword evidence="6" id="KW-0347">Helicase</keyword>
<comment type="similarity">
    <text evidence="4">Belongs to the helicase family. DinG subfamily.</text>
</comment>
<feature type="domain" description="Helicase ATP-binding" evidence="5">
    <location>
        <begin position="28"/>
        <end position="305"/>
    </location>
</feature>
<proteinExistence type="inferred from homology"/>
<dbReference type="EC" id="3.6.4.12" evidence="6"/>
<dbReference type="SMART" id="SM00487">
    <property type="entry name" value="DEXDc"/>
    <property type="match status" value="1"/>
</dbReference>
<reference evidence="6 7" key="1">
    <citation type="submission" date="2023-06" db="EMBL/GenBank/DDBJ databases">
        <title>Sporosarcina sp. nov., isolated from Korean tranditional fermented seafood 'Jeotgal'.</title>
        <authorList>
            <person name="Yang A.I."/>
            <person name="Shin N.-R."/>
        </authorList>
    </citation>
    <scope>NUCLEOTIDE SEQUENCE [LARGE SCALE GENOMIC DNA]</scope>
    <source>
        <strain evidence="6 7">T2O-4</strain>
    </source>
</reference>
<evidence type="ECO:0000313" key="6">
    <source>
        <dbReference type="EMBL" id="WOV89065.1"/>
    </source>
</evidence>
<dbReference type="SUPFAM" id="SSF52540">
    <property type="entry name" value="P-loop containing nucleoside triphosphate hydrolases"/>
    <property type="match status" value="1"/>
</dbReference>
<gene>
    <name evidence="6" type="ORF">QWT69_08155</name>
</gene>
<evidence type="ECO:0000313" key="7">
    <source>
        <dbReference type="Proteomes" id="UP001303902"/>
    </source>
</evidence>
<dbReference type="Gene3D" id="3.40.50.300">
    <property type="entry name" value="P-loop containing nucleotide triphosphate hydrolases"/>
    <property type="match status" value="2"/>
</dbReference>
<sequence length="639" mass="73739">MGNKMPFALSKEKSFYESLNDWIGDTLYDDLTEKGFECRDEQIFMAFQIEQALKEKKVLLAEAGVGTGKTIAYLLPAIAYARYTGKPALISCADETLIDQLVKKEGDIHKISEALNIDIDVRLAKARDQYVCLKRLDDTLDATDEEFAEIVHSELPEFVNGNGSLQSIYPYGERSDYPDLNDAQWNSINFNPIQQCSACDVRNRCGQTIHRNHYRDSADLVICSHDFYMEHIWTKESRKRQGQLALLPDVSMIVFDEGHLLEYSAQRALTYEVQNQTLLNLLERIMVDGIREETLQLMERLIDVHEHFFRLLKSNSQTSHDERIAISKSEELLATGKEAVSISTDLLEEFVFDGELYIIPEYDLKMVEEYLEQYIFSMELFISENDVVDWLEKREDEVTLIIMPRLVTDILQEKLFSSNIPIVFSSATFSVEEDFTYILDSLGIEDFLSFSVESPFDYEEKMQVIVTDVVENGKSRHVEDLLQDEQQTLLLFKSEQSMLDFQSQLTEEHTKQIAFEGDRELSAMIRDFQQKNVSVLCSYHLWEGLDVPQDALTRVIIYDLPFPPHDPLFDARRKNAEKPFEEVDLPFMLLRLRQGSGRLIRTSDDYGSVHILLEGKEQEMKDIISRLFPVEIQLTAAAL</sequence>
<dbReference type="SMART" id="SM00491">
    <property type="entry name" value="HELICc2"/>
    <property type="match status" value="1"/>
</dbReference>
<dbReference type="InterPro" id="IPR014013">
    <property type="entry name" value="Helic_SF1/SF2_ATP-bd_DinG/Rad3"/>
</dbReference>
<protein>
    <submittedName>
        <fullName evidence="6">ATP-dependent DNA helicase</fullName>
        <ecNumber evidence="6">3.6.4.12</ecNumber>
    </submittedName>
</protein>
<keyword evidence="1" id="KW-0547">Nucleotide-binding</keyword>
<dbReference type="GO" id="GO:0016787">
    <property type="term" value="F:hydrolase activity"/>
    <property type="evidence" value="ECO:0007669"/>
    <property type="project" value="UniProtKB-KW"/>
</dbReference>
<dbReference type="Pfam" id="PF13307">
    <property type="entry name" value="Helicase_C_2"/>
    <property type="match status" value="1"/>
</dbReference>
<keyword evidence="2 6" id="KW-0378">Hydrolase</keyword>
<accession>A0ABZ0L956</accession>
<keyword evidence="7" id="KW-1185">Reference proteome</keyword>
<dbReference type="InterPro" id="IPR027417">
    <property type="entry name" value="P-loop_NTPase"/>
</dbReference>
<organism evidence="6 7">
    <name type="scientific">Sporosarcina oncorhynchi</name>
    <dbReference type="NCBI Taxonomy" id="3056444"/>
    <lineage>
        <taxon>Bacteria</taxon>
        <taxon>Bacillati</taxon>
        <taxon>Bacillota</taxon>
        <taxon>Bacilli</taxon>
        <taxon>Bacillales</taxon>
        <taxon>Caryophanaceae</taxon>
        <taxon>Sporosarcina</taxon>
    </lineage>
</organism>
<keyword evidence="3" id="KW-0067">ATP-binding</keyword>
<dbReference type="RefSeq" id="WP_317970759.1">
    <property type="nucleotide sequence ID" value="NZ_CP129118.1"/>
</dbReference>
<evidence type="ECO:0000256" key="3">
    <source>
        <dbReference type="ARBA" id="ARBA00022840"/>
    </source>
</evidence>
<dbReference type="Pfam" id="PF00270">
    <property type="entry name" value="DEAD"/>
    <property type="match status" value="1"/>
</dbReference>
<dbReference type="Proteomes" id="UP001303902">
    <property type="component" value="Chromosome"/>
</dbReference>
<dbReference type="PANTHER" id="PTHR11472">
    <property type="entry name" value="DNA REPAIR DEAD HELICASE RAD3/XP-D SUBFAMILY MEMBER"/>
    <property type="match status" value="1"/>
</dbReference>
<dbReference type="PROSITE" id="PS51193">
    <property type="entry name" value="HELICASE_ATP_BIND_2"/>
    <property type="match status" value="1"/>
</dbReference>
<dbReference type="InterPro" id="IPR006555">
    <property type="entry name" value="ATP-dep_Helicase_C"/>
</dbReference>
<dbReference type="EMBL" id="CP129118">
    <property type="protein sequence ID" value="WOV89065.1"/>
    <property type="molecule type" value="Genomic_DNA"/>
</dbReference>
<name>A0ABZ0L956_9BACL</name>
<evidence type="ECO:0000259" key="5">
    <source>
        <dbReference type="PROSITE" id="PS51193"/>
    </source>
</evidence>
<dbReference type="InterPro" id="IPR011545">
    <property type="entry name" value="DEAD/DEAH_box_helicase_dom"/>
</dbReference>
<dbReference type="InterPro" id="IPR045028">
    <property type="entry name" value="DinG/Rad3-like"/>
</dbReference>
<dbReference type="GO" id="GO:0003678">
    <property type="term" value="F:DNA helicase activity"/>
    <property type="evidence" value="ECO:0007669"/>
    <property type="project" value="UniProtKB-EC"/>
</dbReference>
<evidence type="ECO:0000256" key="1">
    <source>
        <dbReference type="ARBA" id="ARBA00022741"/>
    </source>
</evidence>
<evidence type="ECO:0000256" key="4">
    <source>
        <dbReference type="ARBA" id="ARBA00038058"/>
    </source>
</evidence>
<dbReference type="PANTHER" id="PTHR11472:SF57">
    <property type="entry name" value="ATP-DEPENDENT HELICASE YPVA-RELATED"/>
    <property type="match status" value="1"/>
</dbReference>
<dbReference type="InterPro" id="IPR014001">
    <property type="entry name" value="Helicase_ATP-bd"/>
</dbReference>
<evidence type="ECO:0000256" key="2">
    <source>
        <dbReference type="ARBA" id="ARBA00022801"/>
    </source>
</evidence>